<comment type="caution">
    <text evidence="4">The sequence shown here is derived from an EMBL/GenBank/DDBJ whole genome shotgun (WGS) entry which is preliminary data.</text>
</comment>
<evidence type="ECO:0000313" key="5">
    <source>
        <dbReference type="Proteomes" id="UP001243330"/>
    </source>
</evidence>
<name>A0AAD9AFQ8_9PEZI</name>
<dbReference type="Gene3D" id="1.25.40.20">
    <property type="entry name" value="Ankyrin repeat-containing domain"/>
    <property type="match status" value="1"/>
</dbReference>
<proteinExistence type="predicted"/>
<dbReference type="SMART" id="SM00248">
    <property type="entry name" value="ANK"/>
    <property type="match status" value="5"/>
</dbReference>
<feature type="repeat" description="ANK" evidence="3">
    <location>
        <begin position="116"/>
        <end position="148"/>
    </location>
</feature>
<accession>A0AAD9AFQ8</accession>
<dbReference type="InterPro" id="IPR051165">
    <property type="entry name" value="Multifunctional_ANK_Repeat"/>
</dbReference>
<dbReference type="PANTHER" id="PTHR24123">
    <property type="entry name" value="ANKYRIN REPEAT-CONTAINING"/>
    <property type="match status" value="1"/>
</dbReference>
<gene>
    <name evidence="4" type="ORF">CCHR01_10015</name>
</gene>
<keyword evidence="1" id="KW-0677">Repeat</keyword>
<dbReference type="PROSITE" id="PS50297">
    <property type="entry name" value="ANK_REP_REGION"/>
    <property type="match status" value="2"/>
</dbReference>
<dbReference type="Pfam" id="PF12796">
    <property type="entry name" value="Ank_2"/>
    <property type="match status" value="1"/>
</dbReference>
<reference evidence="4" key="1">
    <citation type="submission" date="2023-01" db="EMBL/GenBank/DDBJ databases">
        <title>Colletotrichum chrysophilum M932 genome sequence.</title>
        <authorList>
            <person name="Baroncelli R."/>
        </authorList>
    </citation>
    <scope>NUCLEOTIDE SEQUENCE</scope>
    <source>
        <strain evidence="4">M932</strain>
    </source>
</reference>
<evidence type="ECO:0000256" key="1">
    <source>
        <dbReference type="ARBA" id="ARBA00022737"/>
    </source>
</evidence>
<keyword evidence="5" id="KW-1185">Reference proteome</keyword>
<dbReference type="PANTHER" id="PTHR24123:SF33">
    <property type="entry name" value="PROTEIN HOS4"/>
    <property type="match status" value="1"/>
</dbReference>
<dbReference type="InterPro" id="IPR002110">
    <property type="entry name" value="Ankyrin_rpt"/>
</dbReference>
<evidence type="ECO:0000256" key="2">
    <source>
        <dbReference type="ARBA" id="ARBA00023043"/>
    </source>
</evidence>
<feature type="repeat" description="ANK" evidence="3">
    <location>
        <begin position="14"/>
        <end position="46"/>
    </location>
</feature>
<protein>
    <submittedName>
        <fullName evidence="4">Alkyl hydroperoxide reductase thiol specific antioxidant mal allergen</fullName>
    </submittedName>
</protein>
<dbReference type="PROSITE" id="PS50088">
    <property type="entry name" value="ANK_REPEAT"/>
    <property type="match status" value="3"/>
</dbReference>
<dbReference type="SUPFAM" id="SSF48403">
    <property type="entry name" value="Ankyrin repeat"/>
    <property type="match status" value="1"/>
</dbReference>
<feature type="repeat" description="ANK" evidence="3">
    <location>
        <begin position="47"/>
        <end position="79"/>
    </location>
</feature>
<evidence type="ECO:0000313" key="4">
    <source>
        <dbReference type="EMBL" id="KAK1847346.1"/>
    </source>
</evidence>
<dbReference type="AlphaFoldDB" id="A0AAD9AFQ8"/>
<keyword evidence="2 3" id="KW-0040">ANK repeat</keyword>
<sequence>MLREEVNVPSLQPPHQTPLHVALRKDLNKITKQLIEAGADVNALDENGVQPLHIACDNGNTELIKLLLDKRATTRGPDQDGWCLLHYASYYDIDADLLERLIEVDRNNLNHKESFEGWTPINRAAWFGRQNVVDALLKARVNLGIADKNGWTPMMTAIEEEHFKIFDKMVDHLADIGPNDADISKGVIDQRDDEGMTVLMTLCDADPSPTTEASLRNFLHKLQPSTDITDNIDQTALNHVMALAKRSNSPYAWKMALEMIKWWPEQDILRRSNEAAFDDIFDNIEDSGKLLQTLANRLRENFALRDKLLCRLAMRTESHPAAIEILSKLELHQRIEALGYKEKWTLVDWAIYHRMPRVLLNCPAANDLTPDHGTYGTKIINQLRELHSHSDSYEKRNTDRKDELTPRKVLDEMEDILNSLPQMRSEQQPKTRWKVLQPSDEMGRCLADYKAAVVRFRDKELEALRFRKVSNIVYGDSSIEVITISQIQESVWKEGTATEFAKENTPDTESSFTWVHLPATNVSQRQPTTFVKTS</sequence>
<dbReference type="EMBL" id="JAQOWY010000205">
    <property type="protein sequence ID" value="KAK1847346.1"/>
    <property type="molecule type" value="Genomic_DNA"/>
</dbReference>
<dbReference type="InterPro" id="IPR036770">
    <property type="entry name" value="Ankyrin_rpt-contain_sf"/>
</dbReference>
<evidence type="ECO:0000256" key="3">
    <source>
        <dbReference type="PROSITE-ProRule" id="PRU00023"/>
    </source>
</evidence>
<organism evidence="4 5">
    <name type="scientific">Colletotrichum chrysophilum</name>
    <dbReference type="NCBI Taxonomy" id="1836956"/>
    <lineage>
        <taxon>Eukaryota</taxon>
        <taxon>Fungi</taxon>
        <taxon>Dikarya</taxon>
        <taxon>Ascomycota</taxon>
        <taxon>Pezizomycotina</taxon>
        <taxon>Sordariomycetes</taxon>
        <taxon>Hypocreomycetidae</taxon>
        <taxon>Glomerellales</taxon>
        <taxon>Glomerellaceae</taxon>
        <taxon>Colletotrichum</taxon>
        <taxon>Colletotrichum gloeosporioides species complex</taxon>
    </lineage>
</organism>
<dbReference type="Proteomes" id="UP001243330">
    <property type="component" value="Unassembled WGS sequence"/>
</dbReference>